<sequence length="382" mass="42156">KEGVNWYVDRNVGIMNPCTVYSEGRSREPKVTNNELASDGYIRSCGKNIECKQPLDGLKTPWLTPNKRKDLLSSDSSDCEDATCNREEDSGMGAHLWMPDLMSNHQGKRPKCNKSELVKPVVESCANICHCQFCSKSCPCCTHFRLHHDYCAECGMCAYSKFGKAHHCCSQVMCTGCFLVHKETAAISPDCIGDGNDCLVSLKDELTDYKEQSKPSHIGNLNVTTFQPLESRQKVNLGGTSVISNKAKCNSLERAAGQISMDAGHGPRREKKLKDQHNTFSSSHVILLENLEKDVTPSDVFGVIRQVGVDFVKVYISPPQSFEKFTCGIVCFEDQESYQKVSAYLGNENVIIASSKGRPWVVIDTEGGLSSGSYGGFTMEAK</sequence>
<evidence type="ECO:0000313" key="2">
    <source>
        <dbReference type="Proteomes" id="UP000824469"/>
    </source>
</evidence>
<reference evidence="1 2" key="1">
    <citation type="journal article" date="2021" name="Nat. Plants">
        <title>The Taxus genome provides insights into paclitaxel biosynthesis.</title>
        <authorList>
            <person name="Xiong X."/>
            <person name="Gou J."/>
            <person name="Liao Q."/>
            <person name="Li Y."/>
            <person name="Zhou Q."/>
            <person name="Bi G."/>
            <person name="Li C."/>
            <person name="Du R."/>
            <person name="Wang X."/>
            <person name="Sun T."/>
            <person name="Guo L."/>
            <person name="Liang H."/>
            <person name="Lu P."/>
            <person name="Wu Y."/>
            <person name="Zhang Z."/>
            <person name="Ro D.K."/>
            <person name="Shang Y."/>
            <person name="Huang S."/>
            <person name="Yan J."/>
        </authorList>
    </citation>
    <scope>NUCLEOTIDE SEQUENCE [LARGE SCALE GENOMIC DNA]</scope>
    <source>
        <strain evidence="1">Ta-2019</strain>
    </source>
</reference>
<dbReference type="AlphaFoldDB" id="A0AA38GXQ9"/>
<dbReference type="SUPFAM" id="SSF54928">
    <property type="entry name" value="RNA-binding domain, RBD"/>
    <property type="match status" value="1"/>
</dbReference>
<dbReference type="PANTHER" id="PTHR36384">
    <property type="entry name" value="SAWADEE PROTEIN"/>
    <property type="match status" value="1"/>
</dbReference>
<dbReference type="GO" id="GO:0003676">
    <property type="term" value="F:nucleic acid binding"/>
    <property type="evidence" value="ECO:0007669"/>
    <property type="project" value="InterPro"/>
</dbReference>
<dbReference type="PANTHER" id="PTHR36384:SF1">
    <property type="entry name" value="SAWADEE PROTEIN"/>
    <property type="match status" value="1"/>
</dbReference>
<organism evidence="1 2">
    <name type="scientific">Taxus chinensis</name>
    <name type="common">Chinese yew</name>
    <name type="synonym">Taxus wallichiana var. chinensis</name>
    <dbReference type="NCBI Taxonomy" id="29808"/>
    <lineage>
        <taxon>Eukaryota</taxon>
        <taxon>Viridiplantae</taxon>
        <taxon>Streptophyta</taxon>
        <taxon>Embryophyta</taxon>
        <taxon>Tracheophyta</taxon>
        <taxon>Spermatophyta</taxon>
        <taxon>Pinopsida</taxon>
        <taxon>Pinidae</taxon>
        <taxon>Conifers II</taxon>
        <taxon>Cupressales</taxon>
        <taxon>Taxaceae</taxon>
        <taxon>Taxus</taxon>
    </lineage>
</organism>
<gene>
    <name evidence="1" type="ORF">KI387_003526</name>
</gene>
<dbReference type="Gene3D" id="3.30.70.330">
    <property type="match status" value="1"/>
</dbReference>
<dbReference type="InterPro" id="IPR035979">
    <property type="entry name" value="RBD_domain_sf"/>
</dbReference>
<feature type="non-terminal residue" evidence="1">
    <location>
        <position position="1"/>
    </location>
</feature>
<evidence type="ECO:0000313" key="1">
    <source>
        <dbReference type="EMBL" id="KAH9331418.1"/>
    </source>
</evidence>
<evidence type="ECO:0008006" key="3">
    <source>
        <dbReference type="Google" id="ProtNLM"/>
    </source>
</evidence>
<dbReference type="EMBL" id="JAHRHJ020000001">
    <property type="protein sequence ID" value="KAH9331418.1"/>
    <property type="molecule type" value="Genomic_DNA"/>
</dbReference>
<dbReference type="InterPro" id="IPR012677">
    <property type="entry name" value="Nucleotide-bd_a/b_plait_sf"/>
</dbReference>
<feature type="non-terminal residue" evidence="1">
    <location>
        <position position="382"/>
    </location>
</feature>
<dbReference type="CDD" id="cd00590">
    <property type="entry name" value="RRM_SF"/>
    <property type="match status" value="1"/>
</dbReference>
<protein>
    <recommendedName>
        <fullName evidence="3">RRM domain-containing protein</fullName>
    </recommendedName>
</protein>
<dbReference type="Proteomes" id="UP000824469">
    <property type="component" value="Unassembled WGS sequence"/>
</dbReference>
<comment type="caution">
    <text evidence="1">The sequence shown here is derived from an EMBL/GenBank/DDBJ whole genome shotgun (WGS) entry which is preliminary data.</text>
</comment>
<accession>A0AA38GXQ9</accession>
<keyword evidence="2" id="KW-1185">Reference proteome</keyword>
<proteinExistence type="predicted"/>
<name>A0AA38GXQ9_TAXCH</name>